<comment type="caution">
    <text evidence="2">The sequence shown here is derived from an EMBL/GenBank/DDBJ whole genome shotgun (WGS) entry which is preliminary data.</text>
</comment>
<dbReference type="RefSeq" id="WP_218091951.1">
    <property type="nucleotide sequence ID" value="NZ_CAJVAS010000007.1"/>
</dbReference>
<reference evidence="2" key="1">
    <citation type="submission" date="2021-06" db="EMBL/GenBank/DDBJ databases">
        <authorList>
            <person name="Criscuolo A."/>
        </authorList>
    </citation>
    <scope>NUCLEOTIDE SEQUENCE</scope>
    <source>
        <strain evidence="2">CIP111600</strain>
    </source>
</reference>
<keyword evidence="1" id="KW-0175">Coiled coil</keyword>
<dbReference type="Proteomes" id="UP000693672">
    <property type="component" value="Unassembled WGS sequence"/>
</dbReference>
<name>A0A916NIS8_9BACL</name>
<dbReference type="EMBL" id="CAJVAS010000007">
    <property type="protein sequence ID" value="CAG7618976.1"/>
    <property type="molecule type" value="Genomic_DNA"/>
</dbReference>
<proteinExistence type="predicted"/>
<accession>A0A916NIS8</accession>
<evidence type="ECO:0000256" key="1">
    <source>
        <dbReference type="SAM" id="Coils"/>
    </source>
</evidence>
<keyword evidence="3" id="KW-1185">Reference proteome</keyword>
<protein>
    <submittedName>
        <fullName evidence="2">Uncharacterized protein</fullName>
    </submittedName>
</protein>
<organism evidence="2 3">
    <name type="scientific">Paenibacillus solanacearum</name>
    <dbReference type="NCBI Taxonomy" id="2048548"/>
    <lineage>
        <taxon>Bacteria</taxon>
        <taxon>Bacillati</taxon>
        <taxon>Bacillota</taxon>
        <taxon>Bacilli</taxon>
        <taxon>Bacillales</taxon>
        <taxon>Paenibacillaceae</taxon>
        <taxon>Paenibacillus</taxon>
    </lineage>
</organism>
<feature type="coiled-coil region" evidence="1">
    <location>
        <begin position="19"/>
        <end position="46"/>
    </location>
</feature>
<dbReference type="AlphaFoldDB" id="A0A916NIS8"/>
<sequence length="51" mass="6185">MSKEMFNKSLKILTEDKDMKQMFKDLQKMHKELEVLVKQSESLKKKINTFH</sequence>
<evidence type="ECO:0000313" key="3">
    <source>
        <dbReference type="Proteomes" id="UP000693672"/>
    </source>
</evidence>
<evidence type="ECO:0000313" key="2">
    <source>
        <dbReference type="EMBL" id="CAG7618976.1"/>
    </source>
</evidence>
<gene>
    <name evidence="2" type="ORF">PAESOLCIP111_02168</name>
</gene>